<proteinExistence type="predicted"/>
<dbReference type="Proteomes" id="UP001239426">
    <property type="component" value="Chromosome"/>
</dbReference>
<dbReference type="AlphaFoldDB" id="A0AAX3VT76"/>
<evidence type="ECO:0000313" key="2">
    <source>
        <dbReference type="EMBL" id="WHF37148.1"/>
    </source>
</evidence>
<sequence length="303" mass="33986">MPIQEHKFSDLAEFWRFISPDGDLIQIMGRTARPIFRGQGKASWPLEPSALRQAVIDQYNGSRSIYRQTDHVMFFEYELLSAYAHHCDEMGLAIPGDSHEFRQKVEFFAFAEKFGSNANEWPTEDFYPLLASAQHHSVPTRLLDWTRSPFVAAYFAGIQAFDLMSSCGSLTEDIVVWGVDAREVHRVRHETTNAITEIHHVGGLPGITSKNLAAQKGCFLLVKWIVGQSRDADFDKGPTIDEILRANADVTLHKVVLSHQHLGNLIFKCNDYGFSAATLFPGHDGAGKAAKEFKLAKRHSGKL</sequence>
<reference evidence="2" key="1">
    <citation type="submission" date="2023-05" db="EMBL/GenBank/DDBJ databases">
        <title>Aeromonas salmonicida 57, complete genome.</title>
        <authorList>
            <person name="Shao L."/>
        </authorList>
    </citation>
    <scope>NUCLEOTIDE SEQUENCE</scope>
    <source>
        <strain evidence="2">57</strain>
    </source>
</reference>
<dbReference type="Pfam" id="PF08867">
    <property type="entry name" value="FRG"/>
    <property type="match status" value="1"/>
</dbReference>
<accession>A0AAX3VT76</accession>
<dbReference type="EMBL" id="CP124841">
    <property type="protein sequence ID" value="WHF37148.1"/>
    <property type="molecule type" value="Genomic_DNA"/>
</dbReference>
<protein>
    <submittedName>
        <fullName evidence="2">FRG domain-containing protein</fullName>
    </submittedName>
</protein>
<dbReference type="SMART" id="SM00901">
    <property type="entry name" value="FRG"/>
    <property type="match status" value="1"/>
</dbReference>
<evidence type="ECO:0000313" key="3">
    <source>
        <dbReference type="Proteomes" id="UP001239426"/>
    </source>
</evidence>
<organism evidence="2 3">
    <name type="scientific">Aeromonas salmonicida</name>
    <dbReference type="NCBI Taxonomy" id="645"/>
    <lineage>
        <taxon>Bacteria</taxon>
        <taxon>Pseudomonadati</taxon>
        <taxon>Pseudomonadota</taxon>
        <taxon>Gammaproteobacteria</taxon>
        <taxon>Aeromonadales</taxon>
        <taxon>Aeromonadaceae</taxon>
        <taxon>Aeromonas</taxon>
    </lineage>
</organism>
<name>A0AAX3VT76_AERSA</name>
<gene>
    <name evidence="2" type="ORF">QLQ87_01925</name>
</gene>
<dbReference type="RefSeq" id="WP_282684073.1">
    <property type="nucleotide sequence ID" value="NZ_CP124841.1"/>
</dbReference>
<dbReference type="InterPro" id="IPR014966">
    <property type="entry name" value="FRG-dom"/>
</dbReference>
<feature type="domain" description="FRG" evidence="1">
    <location>
        <begin position="30"/>
        <end position="160"/>
    </location>
</feature>
<evidence type="ECO:0000259" key="1">
    <source>
        <dbReference type="SMART" id="SM00901"/>
    </source>
</evidence>